<proteinExistence type="predicted"/>
<dbReference type="PANTHER" id="PTHR30349:SF64">
    <property type="entry name" value="PROPHAGE INTEGRASE INTD-RELATED"/>
    <property type="match status" value="1"/>
</dbReference>
<dbReference type="Gene3D" id="1.10.443.10">
    <property type="entry name" value="Intergrase catalytic core"/>
    <property type="match status" value="1"/>
</dbReference>
<feature type="domain" description="Tyr recombinase" evidence="2">
    <location>
        <begin position="49"/>
        <end position="253"/>
    </location>
</feature>
<sequence>MGQTSEIWRCLGRYLKQLFKYAQLHEIILKNPFDVVTRPTQINTKRERKQENYLNSKQLTRFLNYWETKPVPQYAYFRFLAYTGLRRGEIIALTWDDIDFKNKKVHINKSVGLDYRNHETNMYLKSVKTGAGNRTLSVDGKTLEIMKAYKAIAPKNAMNVIWPGKHTYMDFNVPERWLQRMRKELPKRDDDLKHVSLHGLRHTHATLLFEQAASQGKAAPIKAVQKRLGHADVAMTLQIYTHATNKEDEIIDDILDTGFN</sequence>
<dbReference type="Pfam" id="PF00589">
    <property type="entry name" value="Phage_integrase"/>
    <property type="match status" value="1"/>
</dbReference>
<dbReference type="SUPFAM" id="SSF56349">
    <property type="entry name" value="DNA breaking-rejoining enzymes"/>
    <property type="match status" value="1"/>
</dbReference>
<reference evidence="3" key="1">
    <citation type="journal article" date="2021" name="PeerJ">
        <title>Extensive microbial diversity within the chicken gut microbiome revealed by metagenomics and culture.</title>
        <authorList>
            <person name="Gilroy R."/>
            <person name="Ravi A."/>
            <person name="Getino M."/>
            <person name="Pursley I."/>
            <person name="Horton D.L."/>
            <person name="Alikhan N.F."/>
            <person name="Baker D."/>
            <person name="Gharbi K."/>
            <person name="Hall N."/>
            <person name="Watson M."/>
            <person name="Adriaenssens E.M."/>
            <person name="Foster-Nyarko E."/>
            <person name="Jarju S."/>
            <person name="Secka A."/>
            <person name="Antonio M."/>
            <person name="Oren A."/>
            <person name="Chaudhuri R.R."/>
            <person name="La Ragione R."/>
            <person name="Hildebrand F."/>
            <person name="Pallen M.J."/>
        </authorList>
    </citation>
    <scope>NUCLEOTIDE SEQUENCE</scope>
    <source>
        <strain evidence="3">CHK172-16539</strain>
    </source>
</reference>
<dbReference type="GO" id="GO:0006310">
    <property type="term" value="P:DNA recombination"/>
    <property type="evidence" value="ECO:0007669"/>
    <property type="project" value="UniProtKB-KW"/>
</dbReference>
<dbReference type="GO" id="GO:0015074">
    <property type="term" value="P:DNA integration"/>
    <property type="evidence" value="ECO:0007669"/>
    <property type="project" value="InterPro"/>
</dbReference>
<reference evidence="3" key="2">
    <citation type="submission" date="2021-04" db="EMBL/GenBank/DDBJ databases">
        <authorList>
            <person name="Gilroy R."/>
        </authorList>
    </citation>
    <scope>NUCLEOTIDE SEQUENCE</scope>
    <source>
        <strain evidence="3">CHK172-16539</strain>
    </source>
</reference>
<dbReference type="GO" id="GO:0003677">
    <property type="term" value="F:DNA binding"/>
    <property type="evidence" value="ECO:0007669"/>
    <property type="project" value="InterPro"/>
</dbReference>
<dbReference type="InterPro" id="IPR002104">
    <property type="entry name" value="Integrase_catalytic"/>
</dbReference>
<dbReference type="InterPro" id="IPR013762">
    <property type="entry name" value="Integrase-like_cat_sf"/>
</dbReference>
<accession>A0A9D2F6D2</accession>
<evidence type="ECO:0000313" key="4">
    <source>
        <dbReference type="Proteomes" id="UP000824063"/>
    </source>
</evidence>
<dbReference type="Proteomes" id="UP000824063">
    <property type="component" value="Unassembled WGS sequence"/>
</dbReference>
<dbReference type="CDD" id="cd01189">
    <property type="entry name" value="INT_ICEBs1_C_like"/>
    <property type="match status" value="1"/>
</dbReference>
<protein>
    <submittedName>
        <fullName evidence="3">Site-specific integrase</fullName>
    </submittedName>
</protein>
<dbReference type="PANTHER" id="PTHR30349">
    <property type="entry name" value="PHAGE INTEGRASE-RELATED"/>
    <property type="match status" value="1"/>
</dbReference>
<dbReference type="InterPro" id="IPR011010">
    <property type="entry name" value="DNA_brk_join_enz"/>
</dbReference>
<gene>
    <name evidence="3" type="ORF">IAA20_02485</name>
</gene>
<organism evidence="3 4">
    <name type="scientific">Candidatus Enterococcus avicola</name>
    <dbReference type="NCBI Taxonomy" id="2838561"/>
    <lineage>
        <taxon>Bacteria</taxon>
        <taxon>Bacillati</taxon>
        <taxon>Bacillota</taxon>
        <taxon>Bacilli</taxon>
        <taxon>Lactobacillales</taxon>
        <taxon>Enterococcaceae</taxon>
        <taxon>Enterococcus</taxon>
    </lineage>
</organism>
<evidence type="ECO:0000259" key="2">
    <source>
        <dbReference type="PROSITE" id="PS51898"/>
    </source>
</evidence>
<dbReference type="EMBL" id="DXBN01000057">
    <property type="protein sequence ID" value="HIZ52793.1"/>
    <property type="molecule type" value="Genomic_DNA"/>
</dbReference>
<keyword evidence="1" id="KW-0233">DNA recombination</keyword>
<dbReference type="InterPro" id="IPR050090">
    <property type="entry name" value="Tyrosine_recombinase_XerCD"/>
</dbReference>
<name>A0A9D2F6D2_9ENTE</name>
<dbReference type="PROSITE" id="PS51898">
    <property type="entry name" value="TYR_RECOMBINASE"/>
    <property type="match status" value="1"/>
</dbReference>
<dbReference type="AlphaFoldDB" id="A0A9D2F6D2"/>
<evidence type="ECO:0000256" key="1">
    <source>
        <dbReference type="ARBA" id="ARBA00023172"/>
    </source>
</evidence>
<comment type="caution">
    <text evidence="3">The sequence shown here is derived from an EMBL/GenBank/DDBJ whole genome shotgun (WGS) entry which is preliminary data.</text>
</comment>
<evidence type="ECO:0000313" key="3">
    <source>
        <dbReference type="EMBL" id="HIZ52793.1"/>
    </source>
</evidence>